<dbReference type="Gene3D" id="1.20.1050.10">
    <property type="match status" value="1"/>
</dbReference>
<dbReference type="InterPro" id="IPR010987">
    <property type="entry name" value="Glutathione-S-Trfase_C-like"/>
</dbReference>
<gene>
    <name evidence="8" type="ORF">EN45_085070</name>
</gene>
<dbReference type="SUPFAM" id="SSF47616">
    <property type="entry name" value="GST C-terminal domain-like"/>
    <property type="match status" value="1"/>
</dbReference>
<dbReference type="PANTHER" id="PTHR44051:SF9">
    <property type="entry name" value="GLUTATHIONE S-TRANSFERASE 1"/>
    <property type="match status" value="1"/>
</dbReference>
<keyword evidence="5" id="KW-1133">Transmembrane helix</keyword>
<reference evidence="8" key="1">
    <citation type="journal article" date="2014" name="Genome Announc.">
        <title>Complete sequencing and chromosome-scale genome assembly of the industrial progenitor strain P2niaD18 from the penicillin producer Penicillium chrysogenum.</title>
        <authorList>
            <person name="Specht T."/>
            <person name="Dahlmann T.A."/>
            <person name="Zadra I."/>
            <person name="Kurnsteiner H."/>
            <person name="Kuck U."/>
        </authorList>
    </citation>
    <scope>NUCLEOTIDE SEQUENCE [LARGE SCALE GENOMIC DNA]</scope>
    <source>
        <strain evidence="8">P2niaD18</strain>
    </source>
</reference>
<dbReference type="Pfam" id="PF13409">
    <property type="entry name" value="GST_N_2"/>
    <property type="match status" value="1"/>
</dbReference>
<evidence type="ECO:0000256" key="2">
    <source>
        <dbReference type="ARBA" id="ARBA00012452"/>
    </source>
</evidence>
<dbReference type="InterPro" id="IPR040079">
    <property type="entry name" value="Glutathione_S-Trfase"/>
</dbReference>
<dbReference type="PROSITE" id="PS50405">
    <property type="entry name" value="GST_CTER"/>
    <property type="match status" value="1"/>
</dbReference>
<accession>A0A167V0N2</accession>
<feature type="domain" description="GST N-terminal" evidence="6">
    <location>
        <begin position="6"/>
        <end position="93"/>
    </location>
</feature>
<comment type="similarity">
    <text evidence="1">Belongs to the GST superfamily.</text>
</comment>
<dbReference type="CDD" id="cd03046">
    <property type="entry name" value="GST_N_GTT1_like"/>
    <property type="match status" value="1"/>
</dbReference>
<comment type="catalytic activity">
    <reaction evidence="4">
        <text>RX + glutathione = an S-substituted glutathione + a halide anion + H(+)</text>
        <dbReference type="Rhea" id="RHEA:16437"/>
        <dbReference type="ChEBI" id="CHEBI:15378"/>
        <dbReference type="ChEBI" id="CHEBI:16042"/>
        <dbReference type="ChEBI" id="CHEBI:17792"/>
        <dbReference type="ChEBI" id="CHEBI:57925"/>
        <dbReference type="ChEBI" id="CHEBI:90779"/>
        <dbReference type="EC" id="2.5.1.18"/>
    </reaction>
</comment>
<sequence length="387" mass="44402">MDNNQGCKITLYWLEQSRSHRILWLLEELKLEYELKIFKRRADKLAPAELKEVHPLGKSPVITIQAPGATKPLVLAESGAIVEYLCDHFSSARPTLVPQRYTPGSEGKVGGETEEWMRYRYFMHYVEGSLMPFLVMTLVNDSIRNAPPFFVRPITSIVASQVENQFLTRNVEGNLAFLEDQLRTSPEGGQYICGKELTAADILLSFPVIAVTMRVLKEEKNKERYPLLVEYANRLERNEGYQRAVKKIEEIEGKFSASIRLRTKPDYIIQLIHHHVTFNFNPGDACKRCRFCVYASSLSATMAGPSKSLVLDPALQKYYGTLPPTPSPKIQELNANRYKYWRWTPRHAMISFVYMGLIPGVLGYVAYKYEGQFEFRGKRRGDSIAEW</sequence>
<protein>
    <recommendedName>
        <fullName evidence="2">glutathione transferase</fullName>
        <ecNumber evidence="2">2.5.1.18</ecNumber>
    </recommendedName>
</protein>
<dbReference type="SUPFAM" id="SSF52833">
    <property type="entry name" value="Thioredoxin-like"/>
    <property type="match status" value="1"/>
</dbReference>
<dbReference type="Proteomes" id="UP000076449">
    <property type="component" value="Chromosome II"/>
</dbReference>
<evidence type="ECO:0000313" key="8">
    <source>
        <dbReference type="EMBL" id="KZN89871.1"/>
    </source>
</evidence>
<dbReference type="AlphaFoldDB" id="A0A167V0N2"/>
<dbReference type="PANTHER" id="PTHR44051">
    <property type="entry name" value="GLUTATHIONE S-TRANSFERASE-RELATED"/>
    <property type="match status" value="1"/>
</dbReference>
<feature type="domain" description="GST C-terminal" evidence="7">
    <location>
        <begin position="112"/>
        <end position="255"/>
    </location>
</feature>
<dbReference type="InterPro" id="IPR004045">
    <property type="entry name" value="Glutathione_S-Trfase_N"/>
</dbReference>
<dbReference type="PROSITE" id="PS50404">
    <property type="entry name" value="GST_NTER"/>
    <property type="match status" value="1"/>
</dbReference>
<organism evidence="8">
    <name type="scientific">Penicillium chrysogenum</name>
    <name type="common">Penicillium notatum</name>
    <dbReference type="NCBI Taxonomy" id="5076"/>
    <lineage>
        <taxon>Eukaryota</taxon>
        <taxon>Fungi</taxon>
        <taxon>Dikarya</taxon>
        <taxon>Ascomycota</taxon>
        <taxon>Pezizomycotina</taxon>
        <taxon>Eurotiomycetes</taxon>
        <taxon>Eurotiomycetidae</taxon>
        <taxon>Eurotiales</taxon>
        <taxon>Aspergillaceae</taxon>
        <taxon>Penicillium</taxon>
        <taxon>Penicillium chrysogenum species complex</taxon>
    </lineage>
</organism>
<dbReference type="InterPro" id="IPR036282">
    <property type="entry name" value="Glutathione-S-Trfase_C_sf"/>
</dbReference>
<dbReference type="Gene3D" id="3.40.30.10">
    <property type="entry name" value="Glutaredoxin"/>
    <property type="match status" value="1"/>
</dbReference>
<evidence type="ECO:0000259" key="6">
    <source>
        <dbReference type="PROSITE" id="PS50404"/>
    </source>
</evidence>
<dbReference type="GO" id="GO:0004602">
    <property type="term" value="F:glutathione peroxidase activity"/>
    <property type="evidence" value="ECO:0007669"/>
    <property type="project" value="UniProtKB-ARBA"/>
</dbReference>
<keyword evidence="5" id="KW-0472">Membrane</keyword>
<dbReference type="InterPro" id="IPR036249">
    <property type="entry name" value="Thioredoxin-like_sf"/>
</dbReference>
<keyword evidence="3 8" id="KW-0808">Transferase</keyword>
<keyword evidence="5" id="KW-0812">Transmembrane</keyword>
<evidence type="ECO:0000259" key="7">
    <source>
        <dbReference type="PROSITE" id="PS50405"/>
    </source>
</evidence>
<dbReference type="FunFam" id="3.40.30.10:FF:000156">
    <property type="entry name" value="Glutathione S-transferase 1"/>
    <property type="match status" value="1"/>
</dbReference>
<dbReference type="GO" id="GO:0005737">
    <property type="term" value="C:cytoplasm"/>
    <property type="evidence" value="ECO:0007669"/>
    <property type="project" value="UniProtKB-ARBA"/>
</dbReference>
<dbReference type="Pfam" id="PF14497">
    <property type="entry name" value="GST_C_3"/>
    <property type="match status" value="1"/>
</dbReference>
<proteinExistence type="inferred from homology"/>
<evidence type="ECO:0000256" key="5">
    <source>
        <dbReference type="SAM" id="Phobius"/>
    </source>
</evidence>
<dbReference type="SFLD" id="SFLDS00019">
    <property type="entry name" value="Glutathione_Transferase_(cytos"/>
    <property type="match status" value="1"/>
</dbReference>
<dbReference type="EC" id="2.5.1.18" evidence="2"/>
<name>A0A167V0N2_PENCH</name>
<evidence type="ECO:0000256" key="1">
    <source>
        <dbReference type="ARBA" id="ARBA00007409"/>
    </source>
</evidence>
<dbReference type="GO" id="GO:0004364">
    <property type="term" value="F:glutathione transferase activity"/>
    <property type="evidence" value="ECO:0007669"/>
    <property type="project" value="UniProtKB-EC"/>
</dbReference>
<feature type="transmembrane region" description="Helical" evidence="5">
    <location>
        <begin position="347"/>
        <end position="367"/>
    </location>
</feature>
<dbReference type="EMBL" id="CM002799">
    <property type="protein sequence ID" value="KZN89871.1"/>
    <property type="molecule type" value="Genomic_DNA"/>
</dbReference>
<dbReference type="CDD" id="cd03189">
    <property type="entry name" value="GST_C_GTT1_like"/>
    <property type="match status" value="1"/>
</dbReference>
<evidence type="ECO:0000256" key="4">
    <source>
        <dbReference type="ARBA" id="ARBA00047960"/>
    </source>
</evidence>
<dbReference type="InterPro" id="IPR004046">
    <property type="entry name" value="GST_C"/>
</dbReference>
<dbReference type="SFLD" id="SFLDG00358">
    <property type="entry name" value="Main_(cytGST)"/>
    <property type="match status" value="1"/>
</dbReference>
<evidence type="ECO:0000256" key="3">
    <source>
        <dbReference type="ARBA" id="ARBA00022679"/>
    </source>
</evidence>